<dbReference type="Proteomes" id="UP000724584">
    <property type="component" value="Unassembled WGS sequence"/>
</dbReference>
<accession>A0ACB7P5P1</accession>
<organism evidence="1 2">
    <name type="scientific">Chaetomium tenue</name>
    <dbReference type="NCBI Taxonomy" id="1854479"/>
    <lineage>
        <taxon>Eukaryota</taxon>
        <taxon>Fungi</taxon>
        <taxon>Dikarya</taxon>
        <taxon>Ascomycota</taxon>
        <taxon>Pezizomycotina</taxon>
        <taxon>Sordariomycetes</taxon>
        <taxon>Sordariomycetidae</taxon>
        <taxon>Sordariales</taxon>
        <taxon>Chaetomiaceae</taxon>
        <taxon>Chaetomium</taxon>
    </lineage>
</organism>
<protein>
    <submittedName>
        <fullName evidence="1">Uncharacterized protein</fullName>
    </submittedName>
</protein>
<gene>
    <name evidence="1" type="ORF">F5144DRAFT_547641</name>
</gene>
<sequence>MKVPAALLTLALAGAAVAQDAGAFGLPPCAADCATKFLQGGIGNCGKDIECICRNDTFLGEIACCLADVCSEADQKAAVVAAASICDAVGVADLPTEVACATGASSTTGPAASTTASGAGSNTSPAPTGSAGGANQNPGAQTTSSESSNLGPRPTAAAGLGAIGGIIAAVALL</sequence>
<proteinExistence type="predicted"/>
<name>A0ACB7P5P1_9PEZI</name>
<evidence type="ECO:0000313" key="2">
    <source>
        <dbReference type="Proteomes" id="UP000724584"/>
    </source>
</evidence>
<evidence type="ECO:0000313" key="1">
    <source>
        <dbReference type="EMBL" id="KAH6631549.1"/>
    </source>
</evidence>
<keyword evidence="2" id="KW-1185">Reference proteome</keyword>
<dbReference type="EMBL" id="JAGIZQ010000004">
    <property type="protein sequence ID" value="KAH6631549.1"/>
    <property type="molecule type" value="Genomic_DNA"/>
</dbReference>
<reference evidence="1 2" key="1">
    <citation type="journal article" date="2021" name="Nat. Commun.">
        <title>Genetic determinants of endophytism in the Arabidopsis root mycobiome.</title>
        <authorList>
            <person name="Mesny F."/>
            <person name="Miyauchi S."/>
            <person name="Thiergart T."/>
            <person name="Pickel B."/>
            <person name="Atanasova L."/>
            <person name="Karlsson M."/>
            <person name="Huettel B."/>
            <person name="Barry K.W."/>
            <person name="Haridas S."/>
            <person name="Chen C."/>
            <person name="Bauer D."/>
            <person name="Andreopoulos W."/>
            <person name="Pangilinan J."/>
            <person name="LaButti K."/>
            <person name="Riley R."/>
            <person name="Lipzen A."/>
            <person name="Clum A."/>
            <person name="Drula E."/>
            <person name="Henrissat B."/>
            <person name="Kohler A."/>
            <person name="Grigoriev I.V."/>
            <person name="Martin F.M."/>
            <person name="Hacquard S."/>
        </authorList>
    </citation>
    <scope>NUCLEOTIDE SEQUENCE [LARGE SCALE GENOMIC DNA]</scope>
    <source>
        <strain evidence="1 2">MPI-SDFR-AT-0079</strain>
    </source>
</reference>
<comment type="caution">
    <text evidence="1">The sequence shown here is derived from an EMBL/GenBank/DDBJ whole genome shotgun (WGS) entry which is preliminary data.</text>
</comment>